<gene>
    <name evidence="4" type="ORF">ACFFVI_16635</name>
</gene>
<comment type="subcellular location">
    <subcellularLocation>
        <location evidence="1">Virion</location>
    </subcellularLocation>
</comment>
<keyword evidence="5" id="KW-1185">Reference proteome</keyword>
<feature type="compositionally biased region" description="Basic and acidic residues" evidence="2">
    <location>
        <begin position="81"/>
        <end position="93"/>
    </location>
</feature>
<organism evidence="4 5">
    <name type="scientific">Kineococcus gynurae</name>
    <dbReference type="NCBI Taxonomy" id="452979"/>
    <lineage>
        <taxon>Bacteria</taxon>
        <taxon>Bacillati</taxon>
        <taxon>Actinomycetota</taxon>
        <taxon>Actinomycetes</taxon>
        <taxon>Kineosporiales</taxon>
        <taxon>Kineosporiaceae</taxon>
        <taxon>Kineococcus</taxon>
    </lineage>
</organism>
<comment type="caution">
    <text evidence="4">The sequence shown here is derived from an EMBL/GenBank/DDBJ whole genome shotgun (WGS) entry which is preliminary data.</text>
</comment>
<dbReference type="InterPro" id="IPR024455">
    <property type="entry name" value="Phage_capsid"/>
</dbReference>
<dbReference type="SUPFAM" id="SSF56563">
    <property type="entry name" value="Major capsid protein gp5"/>
    <property type="match status" value="1"/>
</dbReference>
<sequence>MNERLRRLLEQRATAWAQVQDIRERLERENRDLTTEENETYERGLADVERLSQDIEREERAERQHRLVDDLAPDNRSTPPRSEDPERDSGEEYRDAFGRYLRRGLGRLSGEEQDLLQRGFVDSPEMRAQGVGNDAAGGYTVPEEFLRRMTEALRDFGGILSVVEVMNTSTGADIRWPTSDETNSKGALLDENTQVTEQDLLLGTTKLGAFTYTSKIVRVSLQLLQDTAFDLETWLPKKLGERIGRASSEHFAVGDGVNKPQGLFTALGVGKETASATTIKYDDLVDLEHSVDPAYRQGGRARYLLSDTGLAAIRKIKDDQGRPLWSPALAEGVPSTINGRPYTIDNNIASFAAGAKPIAFGDFNAAYVARIVAGAQTLRLTERYADFLQVGFLGFQRMDGRVNDATAAKALKLKAA</sequence>
<dbReference type="Proteomes" id="UP001589748">
    <property type="component" value="Unassembled WGS sequence"/>
</dbReference>
<evidence type="ECO:0000313" key="4">
    <source>
        <dbReference type="EMBL" id="MFB9378591.1"/>
    </source>
</evidence>
<dbReference type="Gene3D" id="3.30.2400.10">
    <property type="entry name" value="Major capsid protein gp5"/>
    <property type="match status" value="1"/>
</dbReference>
<evidence type="ECO:0000256" key="1">
    <source>
        <dbReference type="ARBA" id="ARBA00004328"/>
    </source>
</evidence>
<dbReference type="InterPro" id="IPR054612">
    <property type="entry name" value="Phage_capsid-like_C"/>
</dbReference>
<feature type="region of interest" description="Disordered" evidence="2">
    <location>
        <begin position="28"/>
        <end position="93"/>
    </location>
</feature>
<dbReference type="RefSeq" id="WP_380136738.1">
    <property type="nucleotide sequence ID" value="NZ_JBHLUI010000008.1"/>
</dbReference>
<proteinExistence type="predicted"/>
<accession>A0ABV5LWX8</accession>
<dbReference type="Gene3D" id="3.30.2320.10">
    <property type="entry name" value="hypothetical protein PF0899 domain"/>
    <property type="match status" value="1"/>
</dbReference>
<feature type="compositionally biased region" description="Basic and acidic residues" evidence="2">
    <location>
        <begin position="28"/>
        <end position="69"/>
    </location>
</feature>
<name>A0ABV5LWX8_9ACTN</name>
<evidence type="ECO:0000256" key="2">
    <source>
        <dbReference type="SAM" id="MobiDB-lite"/>
    </source>
</evidence>
<protein>
    <submittedName>
        <fullName evidence="4">Phage major capsid protein</fullName>
    </submittedName>
</protein>
<dbReference type="EMBL" id="JBHMDM010000007">
    <property type="protein sequence ID" value="MFB9378591.1"/>
    <property type="molecule type" value="Genomic_DNA"/>
</dbReference>
<dbReference type="Pfam" id="PF05065">
    <property type="entry name" value="Phage_capsid"/>
    <property type="match status" value="1"/>
</dbReference>
<reference evidence="4 5" key="1">
    <citation type="submission" date="2024-09" db="EMBL/GenBank/DDBJ databases">
        <authorList>
            <person name="Sun Q."/>
            <person name="Mori K."/>
        </authorList>
    </citation>
    <scope>NUCLEOTIDE SEQUENCE [LARGE SCALE GENOMIC DNA]</scope>
    <source>
        <strain evidence="4 5">TISTR 1856</strain>
    </source>
</reference>
<feature type="domain" description="Phage capsid-like C-terminal" evidence="3">
    <location>
        <begin position="137"/>
        <end position="412"/>
    </location>
</feature>
<evidence type="ECO:0000259" key="3">
    <source>
        <dbReference type="Pfam" id="PF05065"/>
    </source>
</evidence>
<dbReference type="NCBIfam" id="TIGR01554">
    <property type="entry name" value="major_cap_HK97"/>
    <property type="match status" value="1"/>
</dbReference>
<evidence type="ECO:0000313" key="5">
    <source>
        <dbReference type="Proteomes" id="UP001589748"/>
    </source>
</evidence>